<dbReference type="AlphaFoldDB" id="A0A3S8S151"/>
<dbReference type="Proteomes" id="UP000273145">
    <property type="component" value="Chromosome"/>
</dbReference>
<dbReference type="OrthoDB" id="9806903at2"/>
<evidence type="ECO:0000313" key="7">
    <source>
        <dbReference type="Proteomes" id="UP000273145"/>
    </source>
</evidence>
<name>A0A3S8S151_9BACL</name>
<dbReference type="GO" id="GO:0016887">
    <property type="term" value="F:ATP hydrolysis activity"/>
    <property type="evidence" value="ECO:0007669"/>
    <property type="project" value="InterPro"/>
</dbReference>
<dbReference type="Pfam" id="PF17862">
    <property type="entry name" value="AAA_lid_3"/>
    <property type="match status" value="1"/>
</dbReference>
<dbReference type="InterPro" id="IPR027417">
    <property type="entry name" value="P-loop_NTPase"/>
</dbReference>
<protein>
    <recommendedName>
        <fullName evidence="4">Uncharacterized AAA domain-containing protein ycf46</fullName>
    </recommendedName>
</protein>
<dbReference type="Gene3D" id="1.10.8.60">
    <property type="match status" value="1"/>
</dbReference>
<dbReference type="PANTHER" id="PTHR42960:SF1">
    <property type="entry name" value="YCF46 PROTEIN"/>
    <property type="match status" value="1"/>
</dbReference>
<dbReference type="PANTHER" id="PTHR42960">
    <property type="entry name" value="YCF46 PROTEIN"/>
    <property type="match status" value="1"/>
</dbReference>
<keyword evidence="2" id="KW-0067">ATP-binding</keyword>
<dbReference type="KEGG" id="plen:EIM92_05360"/>
<dbReference type="Gene3D" id="3.40.50.300">
    <property type="entry name" value="P-loop containing nucleotide triphosphate hydrolases"/>
    <property type="match status" value="1"/>
</dbReference>
<evidence type="ECO:0000256" key="3">
    <source>
        <dbReference type="ARBA" id="ARBA00038088"/>
    </source>
</evidence>
<evidence type="ECO:0000256" key="4">
    <source>
        <dbReference type="ARBA" id="ARBA00040480"/>
    </source>
</evidence>
<evidence type="ECO:0000256" key="2">
    <source>
        <dbReference type="ARBA" id="ARBA00022840"/>
    </source>
</evidence>
<feature type="domain" description="AAA+ ATPase" evidence="5">
    <location>
        <begin position="285"/>
        <end position="420"/>
    </location>
</feature>
<evidence type="ECO:0000259" key="5">
    <source>
        <dbReference type="SMART" id="SM00382"/>
    </source>
</evidence>
<dbReference type="SMART" id="SM00382">
    <property type="entry name" value="AAA"/>
    <property type="match status" value="1"/>
</dbReference>
<dbReference type="GO" id="GO:0005524">
    <property type="term" value="F:ATP binding"/>
    <property type="evidence" value="ECO:0007669"/>
    <property type="project" value="UniProtKB-KW"/>
</dbReference>
<keyword evidence="7" id="KW-1185">Reference proteome</keyword>
<dbReference type="InterPro" id="IPR003593">
    <property type="entry name" value="AAA+_ATPase"/>
</dbReference>
<evidence type="ECO:0000256" key="1">
    <source>
        <dbReference type="ARBA" id="ARBA00022741"/>
    </source>
</evidence>
<keyword evidence="1" id="KW-0547">Nucleotide-binding</keyword>
<sequence length="566" mass="63626">MPEAPGTSKVTSKSSTLLANLLKARFPYLYIQTWEEDRVTSVIRSIAQDVALIKTPREVLIWRMTTGIIDASGNSRGDTRQPLKALEFIEKYDSPCIVVMQDFHIYFGGQGRAPDYQVIRKLRDMLIRIKQNPSPINIIFTSPFLILPEELQKDITIVDFELPSFNEIKAVLDEMIAVNEQRGRIQIVVTPEERERIAKAALGLTLSEAENAFARAMVEDGYLDIRDVEVILEEKEQIIKKTGILEFIRSELKMEDVGGLENLKRWLTKRNRSWLESASKYGLPAPKGVLITGVPGCGKSLISKSISSMWQLPLLRLDIGKIFSGLIGSSEENMRKAIKTAEAISPCILWIDEIEKGFSATSSSGDSGTSARVFAQFLTWMQEKTSQVFVVATANNIAGLPPELMRKGRFDEIFFVDLPTKRERKEILRLHMSKRLKHPEVIGDFQLTDEVLEDLAVTCEGFVGAEIEQLVIDALFEAYAEDRSILLEDFRRAIVNTVPLSVTQAEQIRAIREWANVRAVTATPKEDLEDYVKEETVLDGGNPAPGSQDQGADDIRFKRGGRTIDF</sequence>
<proteinExistence type="inferred from homology"/>
<gene>
    <name evidence="6" type="ORF">EIM92_05360</name>
</gene>
<dbReference type="InterPro" id="IPR041569">
    <property type="entry name" value="AAA_lid_3"/>
</dbReference>
<comment type="similarity">
    <text evidence="3">Belongs to the AAA ATPase family. Highly divergent.</text>
</comment>
<dbReference type="SUPFAM" id="SSF52540">
    <property type="entry name" value="P-loop containing nucleoside triphosphate hydrolases"/>
    <property type="match status" value="2"/>
</dbReference>
<dbReference type="CDD" id="cd19507">
    <property type="entry name" value="RecA-like_Ycf46-like"/>
    <property type="match status" value="1"/>
</dbReference>
<dbReference type="InterPro" id="IPR052381">
    <property type="entry name" value="AAA_domain_protein"/>
</dbReference>
<accession>A0A3S8S151</accession>
<reference evidence="6 7" key="1">
    <citation type="submission" date="2018-11" db="EMBL/GenBank/DDBJ databases">
        <title>Genome sequencing of Paenibacillus lentus DSM25539(T).</title>
        <authorList>
            <person name="Kook J.-K."/>
            <person name="Park S.-N."/>
            <person name="Lim Y.K."/>
        </authorList>
    </citation>
    <scope>NUCLEOTIDE SEQUENCE [LARGE SCALE GENOMIC DNA]</scope>
    <source>
        <strain evidence="6 7">DSM 25539</strain>
    </source>
</reference>
<dbReference type="Pfam" id="PF00004">
    <property type="entry name" value="AAA"/>
    <property type="match status" value="1"/>
</dbReference>
<evidence type="ECO:0000313" key="6">
    <source>
        <dbReference type="EMBL" id="AZK48868.1"/>
    </source>
</evidence>
<organism evidence="6 7">
    <name type="scientific">Paenibacillus lentus</name>
    <dbReference type="NCBI Taxonomy" id="1338368"/>
    <lineage>
        <taxon>Bacteria</taxon>
        <taxon>Bacillati</taxon>
        <taxon>Bacillota</taxon>
        <taxon>Bacilli</taxon>
        <taxon>Bacillales</taxon>
        <taxon>Paenibacillaceae</taxon>
        <taxon>Paenibacillus</taxon>
    </lineage>
</organism>
<dbReference type="InterPro" id="IPR003959">
    <property type="entry name" value="ATPase_AAA_core"/>
</dbReference>
<dbReference type="EMBL" id="CP034248">
    <property type="protein sequence ID" value="AZK48868.1"/>
    <property type="molecule type" value="Genomic_DNA"/>
</dbReference>